<dbReference type="Proteomes" id="UP000006882">
    <property type="component" value="Chromosome G8"/>
</dbReference>
<organism evidence="2 3">
    <name type="scientific">Prunus persica</name>
    <name type="common">Peach</name>
    <name type="synonym">Amygdalus persica</name>
    <dbReference type="NCBI Taxonomy" id="3760"/>
    <lineage>
        <taxon>Eukaryota</taxon>
        <taxon>Viridiplantae</taxon>
        <taxon>Streptophyta</taxon>
        <taxon>Embryophyta</taxon>
        <taxon>Tracheophyta</taxon>
        <taxon>Spermatophyta</taxon>
        <taxon>Magnoliopsida</taxon>
        <taxon>eudicotyledons</taxon>
        <taxon>Gunneridae</taxon>
        <taxon>Pentapetalae</taxon>
        <taxon>rosids</taxon>
        <taxon>fabids</taxon>
        <taxon>Rosales</taxon>
        <taxon>Rosaceae</taxon>
        <taxon>Amygdaloideae</taxon>
        <taxon>Amygdaleae</taxon>
        <taxon>Prunus</taxon>
    </lineage>
</organism>
<proteinExistence type="predicted"/>
<dbReference type="InterPro" id="IPR009072">
    <property type="entry name" value="Histone-fold"/>
</dbReference>
<evidence type="ECO:0000259" key="1">
    <source>
        <dbReference type="Pfam" id="PF16211"/>
    </source>
</evidence>
<reference evidence="2 3" key="1">
    <citation type="journal article" date="2013" name="Nat. Genet.">
        <title>The high-quality draft genome of peach (Prunus persica) identifies unique patterns of genetic diversity, domestication and genome evolution.</title>
        <authorList>
            <consortium name="International Peach Genome Initiative"/>
            <person name="Verde I."/>
            <person name="Abbott A.G."/>
            <person name="Scalabrin S."/>
            <person name="Jung S."/>
            <person name="Shu S."/>
            <person name="Marroni F."/>
            <person name="Zhebentyayeva T."/>
            <person name="Dettori M.T."/>
            <person name="Grimwood J."/>
            <person name="Cattonaro F."/>
            <person name="Zuccolo A."/>
            <person name="Rossini L."/>
            <person name="Jenkins J."/>
            <person name="Vendramin E."/>
            <person name="Meisel L.A."/>
            <person name="Decroocq V."/>
            <person name="Sosinski B."/>
            <person name="Prochnik S."/>
            <person name="Mitros T."/>
            <person name="Policriti A."/>
            <person name="Cipriani G."/>
            <person name="Dondini L."/>
            <person name="Ficklin S."/>
            <person name="Goodstein D.M."/>
            <person name="Xuan P."/>
            <person name="Del Fabbro C."/>
            <person name="Aramini V."/>
            <person name="Copetti D."/>
            <person name="Gonzalez S."/>
            <person name="Horner D.S."/>
            <person name="Falchi R."/>
            <person name="Lucas S."/>
            <person name="Mica E."/>
            <person name="Maldonado J."/>
            <person name="Lazzari B."/>
            <person name="Bielenberg D."/>
            <person name="Pirona R."/>
            <person name="Miculan M."/>
            <person name="Barakat A."/>
            <person name="Testolin R."/>
            <person name="Stella A."/>
            <person name="Tartarini S."/>
            <person name="Tonutti P."/>
            <person name="Arus P."/>
            <person name="Orellana A."/>
            <person name="Wells C."/>
            <person name="Main D."/>
            <person name="Vizzotto G."/>
            <person name="Silva H."/>
            <person name="Salamini F."/>
            <person name="Schmutz J."/>
            <person name="Morgante M."/>
            <person name="Rokhsar D.S."/>
        </authorList>
    </citation>
    <scope>NUCLEOTIDE SEQUENCE [LARGE SCALE GENOMIC DNA]</scope>
    <source>
        <strain evidence="3">cv. Nemared</strain>
    </source>
</reference>
<dbReference type="Pfam" id="PF16211">
    <property type="entry name" value="Histone_H2A_C"/>
    <property type="match status" value="1"/>
</dbReference>
<protein>
    <recommendedName>
        <fullName evidence="1">Histone H2A C-terminal domain-containing protein</fullName>
    </recommendedName>
</protein>
<evidence type="ECO:0000313" key="3">
    <source>
        <dbReference type="Proteomes" id="UP000006882"/>
    </source>
</evidence>
<dbReference type="Gene3D" id="1.10.20.10">
    <property type="entry name" value="Histone, subunit A"/>
    <property type="match status" value="1"/>
</dbReference>
<dbReference type="GO" id="GO:0030527">
    <property type="term" value="F:structural constituent of chromatin"/>
    <property type="evidence" value="ECO:0007669"/>
    <property type="project" value="InterPro"/>
</dbReference>
<evidence type="ECO:0000313" key="2">
    <source>
        <dbReference type="EMBL" id="ONH91331.1"/>
    </source>
</evidence>
<dbReference type="Gramene" id="ONH91331">
    <property type="protein sequence ID" value="ONH91331"/>
    <property type="gene ID" value="PRUPE_8G106800"/>
</dbReference>
<dbReference type="AlphaFoldDB" id="M5VLH8"/>
<keyword evidence="3" id="KW-1185">Reference proteome</keyword>
<dbReference type="HOGENOM" id="CLU_2817270_0_0_1"/>
<dbReference type="InterPro" id="IPR032454">
    <property type="entry name" value="Histone_H2A_C"/>
</dbReference>
<dbReference type="EMBL" id="CM007658">
    <property type="protein sequence ID" value="ONH91331.1"/>
    <property type="molecule type" value="Genomic_DNA"/>
</dbReference>
<dbReference type="InterPro" id="IPR002119">
    <property type="entry name" value="Histone_H2A"/>
</dbReference>
<dbReference type="PRINTS" id="PR00620">
    <property type="entry name" value="HISTONEH2A"/>
</dbReference>
<dbReference type="STRING" id="3760.M5VLH8"/>
<dbReference type="eggNOG" id="KOG1756">
    <property type="taxonomic scope" value="Eukaryota"/>
</dbReference>
<dbReference type="GO" id="GO:0046982">
    <property type="term" value="F:protein heterodimerization activity"/>
    <property type="evidence" value="ECO:0007669"/>
    <property type="project" value="InterPro"/>
</dbReference>
<dbReference type="GO" id="GO:0003677">
    <property type="term" value="F:DNA binding"/>
    <property type="evidence" value="ECO:0007669"/>
    <property type="project" value="InterPro"/>
</dbReference>
<name>M5VLH8_PRUPE</name>
<accession>M5VLH8</accession>
<dbReference type="GO" id="GO:0000786">
    <property type="term" value="C:nucleosome"/>
    <property type="evidence" value="ECO:0007669"/>
    <property type="project" value="InterPro"/>
</dbReference>
<dbReference type="SUPFAM" id="SSF47113">
    <property type="entry name" value="Histone-fold"/>
    <property type="match status" value="1"/>
</dbReference>
<sequence length="67" mass="7492">MTKVKDDEQQRKKIELWELDIYNVEELSKLLGDVAIGNGGVMPNIYNLLLPKKARTSSKNVGGDDDS</sequence>
<gene>
    <name evidence="2" type="ORF">PRUPE_8G106800</name>
</gene>
<feature type="domain" description="Histone H2A C-terminal" evidence="1">
    <location>
        <begin position="25"/>
        <end position="59"/>
    </location>
</feature>